<evidence type="ECO:0000313" key="2">
    <source>
        <dbReference type="RefSeq" id="XP_016468848.1"/>
    </source>
</evidence>
<dbReference type="CDD" id="cd09272">
    <property type="entry name" value="RNase_HI_RT_Ty1"/>
    <property type="match status" value="1"/>
</dbReference>
<dbReference type="InterPro" id="IPR043502">
    <property type="entry name" value="DNA/RNA_pol_sf"/>
</dbReference>
<protein>
    <submittedName>
        <fullName evidence="2">Uncharacterized mitochondrial protein AtMg00810-like</fullName>
    </submittedName>
</protein>
<reference evidence="2" key="1">
    <citation type="submission" date="2025-08" db="UniProtKB">
        <authorList>
            <consortium name="RefSeq"/>
        </authorList>
    </citation>
    <scope>IDENTIFICATION</scope>
</reference>
<dbReference type="RefSeq" id="XP_016468848.1">
    <property type="nucleotide sequence ID" value="XM_016613362.1"/>
</dbReference>
<dbReference type="PaxDb" id="4097-A0A1S3ZWX7"/>
<dbReference type="PANTHER" id="PTHR11439:SF470">
    <property type="entry name" value="CYSTEINE-RICH RLK (RECEPTOR-LIKE PROTEIN KINASE) 8"/>
    <property type="match status" value="1"/>
</dbReference>
<dbReference type="Pfam" id="PF07727">
    <property type="entry name" value="RVT_2"/>
    <property type="match status" value="1"/>
</dbReference>
<dbReference type="KEGG" id="nta:107791322"/>
<proteinExistence type="predicted"/>
<dbReference type="OrthoDB" id="414945at2759"/>
<sequence>MTTIRSIIVVAVKKGWNMFQLDINNGFLHGDLDEEVYMKIPQVSKNDYSLFIKSGHGLITIVAVYVDDILLSENFEKEMSSLKLLLDHQFKIKDLGLIHYFLGLEVLSEPGGVIVCQRKFALDLLTEFNYLDSTPVASPMDVTMKFKANSEELLPDPTLYRKLVGKLNFLTNTRPDLAFSVQFLSQFMHTPSSSHLTAAFHVLKYVKGTLGQGLLMSNDPDLSLQAYCNSDCATCPHSRKSASEYRSMHRVVAELAWLTRLLNELSVASIVPVPLHCDSQSAIYIARNHVFHECTKHIELGCHFVREKLHEGLISLSFVPSRLQLADMLTKALPGVAHRSILSKLGVANHPPT</sequence>
<name>A0A1S3ZWX7_TOBAC</name>
<dbReference type="STRING" id="4097.A0A1S3ZWX7"/>
<feature type="domain" description="Reverse transcriptase Ty1/copia-type" evidence="1">
    <location>
        <begin position="49"/>
        <end position="140"/>
    </location>
</feature>
<dbReference type="InterPro" id="IPR013103">
    <property type="entry name" value="RVT_2"/>
</dbReference>
<accession>A0A1S3ZWX7</accession>
<dbReference type="SUPFAM" id="SSF56672">
    <property type="entry name" value="DNA/RNA polymerases"/>
    <property type="match status" value="1"/>
</dbReference>
<dbReference type="AlphaFoldDB" id="A0A1S3ZWX7"/>
<evidence type="ECO:0000259" key="1">
    <source>
        <dbReference type="Pfam" id="PF07727"/>
    </source>
</evidence>
<organism evidence="2">
    <name type="scientific">Nicotiana tabacum</name>
    <name type="common">Common tobacco</name>
    <dbReference type="NCBI Taxonomy" id="4097"/>
    <lineage>
        <taxon>Eukaryota</taxon>
        <taxon>Viridiplantae</taxon>
        <taxon>Streptophyta</taxon>
        <taxon>Embryophyta</taxon>
        <taxon>Tracheophyta</taxon>
        <taxon>Spermatophyta</taxon>
        <taxon>Magnoliopsida</taxon>
        <taxon>eudicotyledons</taxon>
        <taxon>Gunneridae</taxon>
        <taxon>Pentapetalae</taxon>
        <taxon>asterids</taxon>
        <taxon>lamiids</taxon>
        <taxon>Solanales</taxon>
        <taxon>Solanaceae</taxon>
        <taxon>Nicotianoideae</taxon>
        <taxon>Nicotianeae</taxon>
        <taxon>Nicotiana</taxon>
    </lineage>
</organism>
<dbReference type="PANTHER" id="PTHR11439">
    <property type="entry name" value="GAG-POL-RELATED RETROTRANSPOSON"/>
    <property type="match status" value="1"/>
</dbReference>
<gene>
    <name evidence="2" type="primary">LOC107791322</name>
</gene>